<dbReference type="Proteomes" id="UP001605036">
    <property type="component" value="Unassembled WGS sequence"/>
</dbReference>
<comment type="caution">
    <text evidence="1">The sequence shown here is derived from an EMBL/GenBank/DDBJ whole genome shotgun (WGS) entry which is preliminary data.</text>
</comment>
<name>A0ABD1XFB2_9MARC</name>
<evidence type="ECO:0000313" key="1">
    <source>
        <dbReference type="EMBL" id="KAL2607439.1"/>
    </source>
</evidence>
<organism evidence="1 2">
    <name type="scientific">Riccia fluitans</name>
    <dbReference type="NCBI Taxonomy" id="41844"/>
    <lineage>
        <taxon>Eukaryota</taxon>
        <taxon>Viridiplantae</taxon>
        <taxon>Streptophyta</taxon>
        <taxon>Embryophyta</taxon>
        <taxon>Marchantiophyta</taxon>
        <taxon>Marchantiopsida</taxon>
        <taxon>Marchantiidae</taxon>
        <taxon>Marchantiales</taxon>
        <taxon>Ricciaceae</taxon>
        <taxon>Riccia</taxon>
    </lineage>
</organism>
<sequence length="76" mass="8790">MLKVTSDREKSPKWCECQMQMKGKRSRIAQQQWTGAGGRRKFKLDTFPFVFFTPVQEKKTAAGDHGSTIRRVKKIS</sequence>
<accession>A0ABD1XFB2</accession>
<gene>
    <name evidence="1" type="ORF">R1flu_026012</name>
</gene>
<protein>
    <submittedName>
        <fullName evidence="1">Uncharacterized protein</fullName>
    </submittedName>
</protein>
<proteinExistence type="predicted"/>
<reference evidence="1 2" key="1">
    <citation type="submission" date="2024-09" db="EMBL/GenBank/DDBJ databases">
        <title>Chromosome-scale assembly of Riccia fluitans.</title>
        <authorList>
            <person name="Paukszto L."/>
            <person name="Sawicki J."/>
            <person name="Karawczyk K."/>
            <person name="Piernik-Szablinska J."/>
            <person name="Szczecinska M."/>
            <person name="Mazdziarz M."/>
        </authorList>
    </citation>
    <scope>NUCLEOTIDE SEQUENCE [LARGE SCALE GENOMIC DNA]</scope>
    <source>
        <strain evidence="1">Rf_01</strain>
        <tissue evidence="1">Aerial parts of the thallus</tissue>
    </source>
</reference>
<dbReference type="EMBL" id="JBHFFA010000008">
    <property type="protein sequence ID" value="KAL2607439.1"/>
    <property type="molecule type" value="Genomic_DNA"/>
</dbReference>
<keyword evidence="2" id="KW-1185">Reference proteome</keyword>
<dbReference type="AlphaFoldDB" id="A0ABD1XFB2"/>
<evidence type="ECO:0000313" key="2">
    <source>
        <dbReference type="Proteomes" id="UP001605036"/>
    </source>
</evidence>